<dbReference type="PANTHER" id="PTHR15020:SF50">
    <property type="entry name" value="UPF0659 PROTEIN YMR090W"/>
    <property type="match status" value="1"/>
</dbReference>
<dbReference type="InterPro" id="IPR016040">
    <property type="entry name" value="NAD(P)-bd_dom"/>
</dbReference>
<gene>
    <name evidence="2" type="ORF">G9444_4603</name>
</gene>
<evidence type="ECO:0000313" key="3">
    <source>
        <dbReference type="Proteomes" id="UP000502345"/>
    </source>
</evidence>
<evidence type="ECO:0000259" key="1">
    <source>
        <dbReference type="Pfam" id="PF13460"/>
    </source>
</evidence>
<dbReference type="Gene3D" id="3.40.50.720">
    <property type="entry name" value="NAD(P)-binding Rossmann-like Domain"/>
    <property type="match status" value="1"/>
</dbReference>
<feature type="domain" description="NAD(P)-binding" evidence="1">
    <location>
        <begin position="51"/>
        <end position="239"/>
    </location>
</feature>
<name>A0A6G9CXX8_RHOER</name>
<accession>A0A6G9CXX8</accession>
<dbReference type="InterPro" id="IPR036291">
    <property type="entry name" value="NAD(P)-bd_dom_sf"/>
</dbReference>
<dbReference type="EMBL" id="CP050124">
    <property type="protein sequence ID" value="QIP41847.1"/>
    <property type="molecule type" value="Genomic_DNA"/>
</dbReference>
<protein>
    <submittedName>
        <fullName evidence="2">NAD-dependent dehydratase</fullName>
    </submittedName>
</protein>
<reference evidence="2 3" key="1">
    <citation type="submission" date="2020-03" db="EMBL/GenBank/DDBJ databases">
        <title>Screen low temperature-resistant strains for efficient degradation of petroleum hydrocarbons under the low temperature.</title>
        <authorList>
            <person name="Wang Y."/>
            <person name="Chen J."/>
        </authorList>
    </citation>
    <scope>NUCLEOTIDE SEQUENCE [LARGE SCALE GENOMIC DNA]</scope>
    <source>
        <strain evidence="2 3">KB1</strain>
    </source>
</reference>
<sequence length="262" mass="27668">MSVILPLCPNSWDKQGNNGHLRRAALEVPTCEEKTMTEHRSVDERRVVIAGGHGKIAQHLTYLLAGHGDRPVALIRNSAHEGAVRTLGAFPVVIDLESSTVEEVAKVLDGADVAVFAAGAGPGSSIERKDSVDRAAAVLLADAAEKAGVRRFIQISAMGAGDEIPENTDEVFAAYLRAKTAAEEDLKTRTSLDWTILRPGLLTDDDPTGEVLLAEPPVDRGAVPRADVAAVIEALIDAPSSVGKILVLTSGPHTIREAIEGL</sequence>
<evidence type="ECO:0000313" key="2">
    <source>
        <dbReference type="EMBL" id="QIP41847.1"/>
    </source>
</evidence>
<dbReference type="SUPFAM" id="SSF51735">
    <property type="entry name" value="NAD(P)-binding Rossmann-fold domains"/>
    <property type="match status" value="1"/>
</dbReference>
<dbReference type="CDD" id="cd05243">
    <property type="entry name" value="SDR_a5"/>
    <property type="match status" value="1"/>
</dbReference>
<dbReference type="Pfam" id="PF13460">
    <property type="entry name" value="NAD_binding_10"/>
    <property type="match status" value="1"/>
</dbReference>
<dbReference type="AlphaFoldDB" id="A0A6G9CXX8"/>
<proteinExistence type="predicted"/>
<dbReference type="PANTHER" id="PTHR15020">
    <property type="entry name" value="FLAVIN REDUCTASE-RELATED"/>
    <property type="match status" value="1"/>
</dbReference>
<dbReference type="Proteomes" id="UP000502345">
    <property type="component" value="Chromosome"/>
</dbReference>
<organism evidence="2 3">
    <name type="scientific">Rhodococcus erythropolis</name>
    <name type="common">Arthrobacter picolinophilus</name>
    <dbReference type="NCBI Taxonomy" id="1833"/>
    <lineage>
        <taxon>Bacteria</taxon>
        <taxon>Bacillati</taxon>
        <taxon>Actinomycetota</taxon>
        <taxon>Actinomycetes</taxon>
        <taxon>Mycobacteriales</taxon>
        <taxon>Nocardiaceae</taxon>
        <taxon>Rhodococcus</taxon>
        <taxon>Rhodococcus erythropolis group</taxon>
    </lineage>
</organism>